<dbReference type="InterPro" id="IPR017907">
    <property type="entry name" value="Znf_RING_CS"/>
</dbReference>
<dbReference type="Pfam" id="PF07969">
    <property type="entry name" value="Amidohydro_3"/>
    <property type="match status" value="1"/>
</dbReference>
<proteinExistence type="predicted"/>
<evidence type="ECO:0000256" key="3">
    <source>
        <dbReference type="ARBA" id="ARBA00022833"/>
    </source>
</evidence>
<accession>A0A9E7ELQ3</accession>
<dbReference type="InterPro" id="IPR032466">
    <property type="entry name" value="Metal_Hydrolase"/>
</dbReference>
<evidence type="ECO:0000256" key="1">
    <source>
        <dbReference type="ARBA" id="ARBA00022723"/>
    </source>
</evidence>
<keyword evidence="1" id="KW-0479">Metal-binding</keyword>
<sequence length="898" mass="99005">MESDHKLCGFLQVVLSVPSPTQTLTPGASCSLFSDGPNVGFRSDEGVLLLPLPDRTAAPPPATEDAAAATPTPERTIAAFENAVATLPSLASKRRRRKVAGLVNGSMSVVHQLQALTAYKCVKIDARVVRISARGDGEVREVVLIDLYLPIAVWSGWQFPRSGALAASLFKHARLSCCVAGHIKVTDAGQDIQETMDILVQHGLDPLSEEYGFIKNSLLNGCSCFRCEDWCRLPVITPCRHMLCLDCVALDSERCTLPGCGYPYEMQSPETIARPENPNPKWPDDWDPDWQSTSSSKVAYLVERLKVLQETNRKIGESVDGIDKTMELLYSSKANCSFLVHRKAWSTQKSESCKVLPEKVIVFSQFLEHIHVVEQQLTVAGIIFAKMYSPMHSSNKDVNAGRETFKQEGDKDEYEGTRTRRTLHNFAEKPSGLLVDSAMKLILAVIPEVSIHDRRDSLIRAGKYALTRGVTTVIDFGRFFPGTSVDHIWQDFSGNGQILDVMFGTISVTGGMPGFETAQAILPVKSAILLSDSYGLQVTDINWLHNATLHSDKFGLQVAIHAIGDKANDMVLDMYNTVVSYNGMRDRRFRIEHAQHLVPGSTIRFGEQRIIASVQPDHLLDDANSAERKIGTMRAQRGSYLFRSLIDSDAILAFGSDWPVADINPLGAIKTALYRVPPGWENAWIPNSKLTWMAGPQEHKMARLDPGGLVKLIFWGGATEFLAEKQLAGQLMFRFPDRIVCHADSFYIGHPVPVLSIDDELLPGQAYFVLPIDKLSCHDPLTAVSLASLSSGRTKPSLAGNGESPFEYVKGEDGRLLIKVLPEFITKVITSVEDGQTCGSDGGTLCTTPELRKHYSQLVGPRDHPWSPKLETISETRKRTSAGRLSPVRLLGLQRRSC</sequence>
<dbReference type="InterPro" id="IPR025322">
    <property type="entry name" value="PADRE_dom"/>
</dbReference>
<evidence type="ECO:0000256" key="4">
    <source>
        <dbReference type="SAM" id="MobiDB-lite"/>
    </source>
</evidence>
<dbReference type="PROSITE" id="PS00518">
    <property type="entry name" value="ZF_RING_1"/>
    <property type="match status" value="1"/>
</dbReference>
<dbReference type="Pfam" id="PF14009">
    <property type="entry name" value="PADRE"/>
    <property type="match status" value="1"/>
</dbReference>
<dbReference type="Gene3D" id="3.20.20.140">
    <property type="entry name" value="Metal-dependent hydrolases"/>
    <property type="match status" value="1"/>
</dbReference>
<evidence type="ECO:0000256" key="2">
    <source>
        <dbReference type="ARBA" id="ARBA00022771"/>
    </source>
</evidence>
<gene>
    <name evidence="6" type="ORF">MUK42_02622</name>
</gene>
<dbReference type="EMBL" id="CP097503">
    <property type="protein sequence ID" value="URD79794.1"/>
    <property type="molecule type" value="Genomic_DNA"/>
</dbReference>
<feature type="domain" description="Amidohydrolase 3" evidence="5">
    <location>
        <begin position="428"/>
        <end position="677"/>
    </location>
</feature>
<dbReference type="PANTHER" id="PTHR22642">
    <property type="entry name" value="IMIDAZOLONEPROPIONASE"/>
    <property type="match status" value="1"/>
</dbReference>
<name>A0A9E7ELQ3_9LILI</name>
<keyword evidence="2" id="KW-0863">Zinc-finger</keyword>
<keyword evidence="3" id="KW-0862">Zinc</keyword>
<organism evidence="6 7">
    <name type="scientific">Musa troglodytarum</name>
    <name type="common">fe'i banana</name>
    <dbReference type="NCBI Taxonomy" id="320322"/>
    <lineage>
        <taxon>Eukaryota</taxon>
        <taxon>Viridiplantae</taxon>
        <taxon>Streptophyta</taxon>
        <taxon>Embryophyta</taxon>
        <taxon>Tracheophyta</taxon>
        <taxon>Spermatophyta</taxon>
        <taxon>Magnoliopsida</taxon>
        <taxon>Liliopsida</taxon>
        <taxon>Zingiberales</taxon>
        <taxon>Musaceae</taxon>
        <taxon>Musa</taxon>
    </lineage>
</organism>
<dbReference type="Proteomes" id="UP001055439">
    <property type="component" value="Chromosome 10"/>
</dbReference>
<dbReference type="PANTHER" id="PTHR22642:SF2">
    <property type="entry name" value="PROTEIN LONG AFTER FAR-RED 3"/>
    <property type="match status" value="1"/>
</dbReference>
<keyword evidence="7" id="KW-1185">Reference proteome</keyword>
<evidence type="ECO:0000313" key="7">
    <source>
        <dbReference type="Proteomes" id="UP001055439"/>
    </source>
</evidence>
<evidence type="ECO:0000259" key="5">
    <source>
        <dbReference type="Pfam" id="PF07969"/>
    </source>
</evidence>
<evidence type="ECO:0000313" key="6">
    <source>
        <dbReference type="EMBL" id="URD79794.1"/>
    </source>
</evidence>
<protein>
    <submittedName>
        <fullName evidence="6">CW-type Zinc Finger</fullName>
    </submittedName>
</protein>
<dbReference type="SUPFAM" id="SSF51556">
    <property type="entry name" value="Metallo-dependent hydrolases"/>
    <property type="match status" value="1"/>
</dbReference>
<reference evidence="6" key="1">
    <citation type="submission" date="2022-05" db="EMBL/GenBank/DDBJ databases">
        <title>The Musa troglodytarum L. genome provides insights into the mechanism of non-climacteric behaviour and enrichment of carotenoids.</title>
        <authorList>
            <person name="Wang J."/>
        </authorList>
    </citation>
    <scope>NUCLEOTIDE SEQUENCE</scope>
    <source>
        <tissue evidence="6">Leaf</tissue>
    </source>
</reference>
<dbReference type="GO" id="GO:0008270">
    <property type="term" value="F:zinc ion binding"/>
    <property type="evidence" value="ECO:0007669"/>
    <property type="project" value="UniProtKB-KW"/>
</dbReference>
<dbReference type="OrthoDB" id="1899115at2759"/>
<dbReference type="AlphaFoldDB" id="A0A9E7ELQ3"/>
<dbReference type="InterPro" id="IPR013108">
    <property type="entry name" value="Amidohydro_3"/>
</dbReference>
<feature type="region of interest" description="Disordered" evidence="4">
    <location>
        <begin position="52"/>
        <end position="71"/>
    </location>
</feature>